<evidence type="ECO:0000259" key="11">
    <source>
        <dbReference type="Pfam" id="PF07715"/>
    </source>
</evidence>
<sequence>MKILFYGLTVFCVWLAGLTVCNAQYKIWGKVLSRSKKELLSNVTVKISKDGPVTRTNYKGEFNLIAQSDSALLTLSHVGYQTKELSVKLPLTNALVVLLEEGSNRLQEVTISTGYQTLSRERATGAFSHVDEKLFNQQVSTDVLSRLAPIANGLSDDKRTGIGLTVRGLSTIQGIKGPLIVVDNFPYEGDINNINPNDVRDITILKDAAAASIWGAKAGNGVIVITTKKGGFNHLNRVTFNSNFSTAEKSDLFYLKQMKPADYIDYEIGLYGNGYYDAMIGNPNQPALTPVVELLAGGVNPDAAEIGALKNHDVRNDFLSAVYSRPFNQQYALAFDGGSERSSYYLSAGYDHNVDELHAKTQRLNLRYNYSYRILKNLDLSSSLYFTKTQANSGKEGYNSVTSAYGNLYPYARLADTEGQPLSIVKDYRMAYIDTVGQGKLLDWKYYPLDNYKHVRNTESTSDVLLNTGLVYRPTKNITLQVLHQYEQQTVKGTLEQGRDSYYTRDLINLFTQVNTGGEWNYAIPVGGIYDFSDSKLSVNNLRGQLNYQKEWGSNSLYALGGAEIRDARTISTTFRQYGVNEEVLSSALVDYTTYFPTFITGSGRYIPNMDGLGKFTNRFVSLFANAAYTYRGKYTLSGSARRDASNIFGVATNDKWTPLWSAGLSWLLSDENFLKSDRIDFLKLRATYGFSGNVDQSRSALTTISFLSNSIYTGTPYARIERYANPDLKWEKVSTVNVGLDFGLFGSRLNGSVDYYRKKGKDLFGIQMLDYTSGIGSSIVKNVAAMKGSGFDLELNSVNTTDRIRWTSQLNLSYNTDKITENYFPSASARNFVGTSAATNVTGLEGKPVYSVLSYAWAGLNPDTGAPRGYYKGQISEDYTALLGPDVLVDNLVYHGPVLPVYFGSLGNSLTFEGITLTAQLTYKYGYYFRRGSIDYSALAVTGKGHDDYGKRWENAGDERFTDIPSAIYPLNPSRDEFFNGSEATVEKGDHIRLQYINLSYDMSGWLARGDALKTFSFYVNINNVGILWRANKQGIDPDYGTYQIPSPRTYAIGFRGTF</sequence>
<dbReference type="Pfam" id="PF13715">
    <property type="entry name" value="CarbopepD_reg_2"/>
    <property type="match status" value="1"/>
</dbReference>
<accession>A0ABP9B6C1</accession>
<evidence type="ECO:0000313" key="12">
    <source>
        <dbReference type="EMBL" id="GAA4790852.1"/>
    </source>
</evidence>
<dbReference type="InterPro" id="IPR008969">
    <property type="entry name" value="CarboxyPept-like_regulatory"/>
</dbReference>
<feature type="domain" description="TonB-dependent receptor-like beta-barrel" evidence="10">
    <location>
        <begin position="497"/>
        <end position="834"/>
    </location>
</feature>
<dbReference type="InterPro" id="IPR023997">
    <property type="entry name" value="TonB-dep_OMP_SusC/RagA_CS"/>
</dbReference>
<dbReference type="Proteomes" id="UP001501411">
    <property type="component" value="Unassembled WGS sequence"/>
</dbReference>
<evidence type="ECO:0000256" key="5">
    <source>
        <dbReference type="ARBA" id="ARBA00023077"/>
    </source>
</evidence>
<organism evidence="12 13">
    <name type="scientific">Olivibacter ginsenosidimutans</name>
    <dbReference type="NCBI Taxonomy" id="1176537"/>
    <lineage>
        <taxon>Bacteria</taxon>
        <taxon>Pseudomonadati</taxon>
        <taxon>Bacteroidota</taxon>
        <taxon>Sphingobacteriia</taxon>
        <taxon>Sphingobacteriales</taxon>
        <taxon>Sphingobacteriaceae</taxon>
        <taxon>Olivibacter</taxon>
    </lineage>
</organism>
<name>A0ABP9B6C1_9SPHI</name>
<dbReference type="RefSeq" id="WP_345231471.1">
    <property type="nucleotide sequence ID" value="NZ_BAABIQ010000028.1"/>
</dbReference>
<gene>
    <name evidence="12" type="ORF">GCM10023231_18430</name>
</gene>
<keyword evidence="6 8" id="KW-0472">Membrane</keyword>
<dbReference type="EMBL" id="BAABIQ010000028">
    <property type="protein sequence ID" value="GAA4790852.1"/>
    <property type="molecule type" value="Genomic_DNA"/>
</dbReference>
<dbReference type="InterPro" id="IPR012910">
    <property type="entry name" value="Plug_dom"/>
</dbReference>
<comment type="similarity">
    <text evidence="8 9">Belongs to the TonB-dependent receptor family.</text>
</comment>
<evidence type="ECO:0000256" key="2">
    <source>
        <dbReference type="ARBA" id="ARBA00022448"/>
    </source>
</evidence>
<evidence type="ECO:0000256" key="7">
    <source>
        <dbReference type="ARBA" id="ARBA00023237"/>
    </source>
</evidence>
<keyword evidence="13" id="KW-1185">Reference proteome</keyword>
<dbReference type="Pfam" id="PF07715">
    <property type="entry name" value="Plug"/>
    <property type="match status" value="1"/>
</dbReference>
<dbReference type="NCBIfam" id="TIGR04057">
    <property type="entry name" value="SusC_RagA_signa"/>
    <property type="match status" value="1"/>
</dbReference>
<evidence type="ECO:0000256" key="9">
    <source>
        <dbReference type="RuleBase" id="RU003357"/>
    </source>
</evidence>
<keyword evidence="5 9" id="KW-0798">TonB box</keyword>
<feature type="domain" description="TonB-dependent receptor plug" evidence="11">
    <location>
        <begin position="123"/>
        <end position="222"/>
    </location>
</feature>
<keyword evidence="4 8" id="KW-0812">Transmembrane</keyword>
<keyword evidence="7 8" id="KW-0998">Cell outer membrane</keyword>
<evidence type="ECO:0000259" key="10">
    <source>
        <dbReference type="Pfam" id="PF00593"/>
    </source>
</evidence>
<comment type="subcellular location">
    <subcellularLocation>
        <location evidence="1 8">Cell outer membrane</location>
        <topology evidence="1 8">Multi-pass membrane protein</topology>
    </subcellularLocation>
</comment>
<evidence type="ECO:0000256" key="1">
    <source>
        <dbReference type="ARBA" id="ARBA00004571"/>
    </source>
</evidence>
<dbReference type="SUPFAM" id="SSF49464">
    <property type="entry name" value="Carboxypeptidase regulatory domain-like"/>
    <property type="match status" value="1"/>
</dbReference>
<dbReference type="InterPro" id="IPR000531">
    <property type="entry name" value="Beta-barrel_TonB"/>
</dbReference>
<keyword evidence="2 8" id="KW-0813">Transport</keyword>
<reference evidence="13" key="1">
    <citation type="journal article" date="2019" name="Int. J. Syst. Evol. Microbiol.">
        <title>The Global Catalogue of Microorganisms (GCM) 10K type strain sequencing project: providing services to taxonomists for standard genome sequencing and annotation.</title>
        <authorList>
            <consortium name="The Broad Institute Genomics Platform"/>
            <consortium name="The Broad Institute Genome Sequencing Center for Infectious Disease"/>
            <person name="Wu L."/>
            <person name="Ma J."/>
        </authorList>
    </citation>
    <scope>NUCLEOTIDE SEQUENCE [LARGE SCALE GENOMIC DNA]</scope>
    <source>
        <strain evidence="13">JCM 18200</strain>
    </source>
</reference>
<dbReference type="Gene3D" id="2.40.170.20">
    <property type="entry name" value="TonB-dependent receptor, beta-barrel domain"/>
    <property type="match status" value="1"/>
</dbReference>
<evidence type="ECO:0000256" key="6">
    <source>
        <dbReference type="ARBA" id="ARBA00023136"/>
    </source>
</evidence>
<dbReference type="Gene3D" id="2.170.130.10">
    <property type="entry name" value="TonB-dependent receptor, plug domain"/>
    <property type="match status" value="1"/>
</dbReference>
<dbReference type="InterPro" id="IPR023996">
    <property type="entry name" value="TonB-dep_OMP_SusC/RagA"/>
</dbReference>
<evidence type="ECO:0000256" key="4">
    <source>
        <dbReference type="ARBA" id="ARBA00022692"/>
    </source>
</evidence>
<dbReference type="InterPro" id="IPR039426">
    <property type="entry name" value="TonB-dep_rcpt-like"/>
</dbReference>
<protein>
    <submittedName>
        <fullName evidence="12">SusC/RagA family TonB-linked outer membrane protein</fullName>
    </submittedName>
</protein>
<dbReference type="SUPFAM" id="SSF56935">
    <property type="entry name" value="Porins"/>
    <property type="match status" value="1"/>
</dbReference>
<keyword evidence="3 8" id="KW-1134">Transmembrane beta strand</keyword>
<comment type="caution">
    <text evidence="12">The sequence shown here is derived from an EMBL/GenBank/DDBJ whole genome shotgun (WGS) entry which is preliminary data.</text>
</comment>
<dbReference type="InterPro" id="IPR037066">
    <property type="entry name" value="Plug_dom_sf"/>
</dbReference>
<dbReference type="Pfam" id="PF00593">
    <property type="entry name" value="TonB_dep_Rec_b-barrel"/>
    <property type="match status" value="1"/>
</dbReference>
<evidence type="ECO:0000256" key="8">
    <source>
        <dbReference type="PROSITE-ProRule" id="PRU01360"/>
    </source>
</evidence>
<evidence type="ECO:0000256" key="3">
    <source>
        <dbReference type="ARBA" id="ARBA00022452"/>
    </source>
</evidence>
<evidence type="ECO:0000313" key="13">
    <source>
        <dbReference type="Proteomes" id="UP001501411"/>
    </source>
</evidence>
<dbReference type="NCBIfam" id="TIGR04056">
    <property type="entry name" value="OMP_RagA_SusC"/>
    <property type="match status" value="1"/>
</dbReference>
<proteinExistence type="inferred from homology"/>
<dbReference type="InterPro" id="IPR036942">
    <property type="entry name" value="Beta-barrel_TonB_sf"/>
</dbReference>
<dbReference type="PROSITE" id="PS52016">
    <property type="entry name" value="TONB_DEPENDENT_REC_3"/>
    <property type="match status" value="1"/>
</dbReference>